<dbReference type="AlphaFoldDB" id="A0A3A5KL81"/>
<evidence type="ECO:0000313" key="14">
    <source>
        <dbReference type="Proteomes" id="UP000272706"/>
    </source>
</evidence>
<evidence type="ECO:0000256" key="1">
    <source>
        <dbReference type="ARBA" id="ARBA00000085"/>
    </source>
</evidence>
<dbReference type="InterPro" id="IPR003661">
    <property type="entry name" value="HisK_dim/P_dom"/>
</dbReference>
<evidence type="ECO:0000256" key="2">
    <source>
        <dbReference type="ARBA" id="ARBA00012438"/>
    </source>
</evidence>
<reference evidence="13 14" key="1">
    <citation type="submission" date="2018-09" db="EMBL/GenBank/DDBJ databases">
        <title>Mesorhizobium carmichaelinearum sp. nov. isolated from Carmichaelinea spp. root nodules in New Zealand.</title>
        <authorList>
            <person name="De Meyer S.E."/>
        </authorList>
    </citation>
    <scope>NUCLEOTIDE SEQUENCE [LARGE SCALE GENOMIC DNA]</scope>
    <source>
        <strain evidence="13 14">ICMP19557</strain>
    </source>
</reference>
<evidence type="ECO:0000256" key="5">
    <source>
        <dbReference type="ARBA" id="ARBA00022777"/>
    </source>
</evidence>
<dbReference type="Gene3D" id="3.30.565.10">
    <property type="entry name" value="Histidine kinase-like ATPase, C-terminal domain"/>
    <property type="match status" value="1"/>
</dbReference>
<dbReference type="InterPro" id="IPR000014">
    <property type="entry name" value="PAS"/>
</dbReference>
<accession>A0A3A5KL81</accession>
<keyword evidence="14" id="KW-1185">Reference proteome</keyword>
<dbReference type="CDD" id="cd16922">
    <property type="entry name" value="HATPase_EvgS-ArcB-TorS-like"/>
    <property type="match status" value="1"/>
</dbReference>
<dbReference type="CDD" id="cd00082">
    <property type="entry name" value="HisKA"/>
    <property type="match status" value="1"/>
</dbReference>
<comment type="caution">
    <text evidence="13">The sequence shown here is derived from an EMBL/GenBank/DDBJ whole genome shotgun (WGS) entry which is preliminary data.</text>
</comment>
<evidence type="ECO:0000256" key="7">
    <source>
        <dbReference type="SAM" id="Coils"/>
    </source>
</evidence>
<name>A0A3A5KL81_9HYPH</name>
<dbReference type="SUPFAM" id="SSF55874">
    <property type="entry name" value="ATPase domain of HSP90 chaperone/DNA topoisomerase II/histidine kinase"/>
    <property type="match status" value="1"/>
</dbReference>
<dbReference type="InterPro" id="IPR003594">
    <property type="entry name" value="HATPase_dom"/>
</dbReference>
<dbReference type="SMART" id="SM00387">
    <property type="entry name" value="HATPase_c"/>
    <property type="match status" value="1"/>
</dbReference>
<dbReference type="InterPro" id="IPR000700">
    <property type="entry name" value="PAS-assoc_C"/>
</dbReference>
<evidence type="ECO:0000259" key="11">
    <source>
        <dbReference type="PROSITE" id="PS50112"/>
    </source>
</evidence>
<keyword evidence="4" id="KW-0808">Transferase</keyword>
<dbReference type="PROSITE" id="PS50113">
    <property type="entry name" value="PAC"/>
    <property type="match status" value="1"/>
</dbReference>
<sequence>MAKADAWGAPGGTAFERREARGDGLAGNTRLIAEPAYRRLLAAEPLLRRSIPALIILFLVVIAALRVLSLMNERDEVERDTKAILSLAAGQMASAIAADPNAASTGALDLLENAGRLGAMGRSHVLAVTDRAFKIIAVSPLSTGWQGRSLDSLVQGGQPLFMFGERAGVMNVSIGGQNWYAAVSLTASRKNAAAVLVPQEAVLDSWRKTVSLNVTLFVLTAGVLIIILYAYFGQAARAQAADRIYLEAHQRIDMALVRGRCGLWDWDMVRGKMYWSRSMYDMLGYEPCDTMLSFGEVDEIIHPEDGDLFELANRIVEREIDHIDQVFRMRHADGQWVWMRARAQVIDPEAPEIQLIGIAVDVTEQRHLALRSEAADLRLRTAIENINESFVLWDASEHLIMCNSKFQKDNGLSDRDVMPGAARTALEEHMLAFASERRLANSNGPQGGVTLERQLADGRWLQVNELRTRDGGTVSVGSDITQIKLHQEKLVDSERRLMATIHDLSLARRAEEERARELVELNRKYMKETERAEAANRAKSEFLANMSHELRTPLNAIIGFSELMEQGLFGPLGSPRYEEYATDINGSGKYLLGVINDILDMSKIEAGQFSVDREEIDLCPLIKETVRVVSLQAAEKSITVETRIADSMRLYADRRAIKQIVINLLSNAVKFTGQGGHISVRARNTSGALVLTIEDNGCGIPKEALGKLGRPFEQVQNQFSKNHAGSGLGLAISRSLAELQGGALKIRSTEGVGTIVSVRIPVKKATPAVKAAA</sequence>
<comment type="catalytic activity">
    <reaction evidence="1">
        <text>ATP + protein L-histidine = ADP + protein N-phospho-L-histidine.</text>
        <dbReference type="EC" id="2.7.13.3"/>
    </reaction>
</comment>
<dbReference type="InterPro" id="IPR004358">
    <property type="entry name" value="Sig_transdc_His_kin-like_C"/>
</dbReference>
<evidence type="ECO:0000256" key="4">
    <source>
        <dbReference type="ARBA" id="ARBA00022679"/>
    </source>
</evidence>
<feature type="domain" description="PAC" evidence="12">
    <location>
        <begin position="323"/>
        <end position="374"/>
    </location>
</feature>
<dbReference type="Gene3D" id="1.10.287.130">
    <property type="match status" value="1"/>
</dbReference>
<dbReference type="InterPro" id="IPR035965">
    <property type="entry name" value="PAS-like_dom_sf"/>
</dbReference>
<dbReference type="SMART" id="SM00086">
    <property type="entry name" value="PAC"/>
    <property type="match status" value="1"/>
</dbReference>
<evidence type="ECO:0000259" key="10">
    <source>
        <dbReference type="PROSITE" id="PS50109"/>
    </source>
</evidence>
<dbReference type="EC" id="2.7.13.3" evidence="2"/>
<keyword evidence="9" id="KW-0812">Transmembrane</keyword>
<dbReference type="EMBL" id="QZWZ01000022">
    <property type="protein sequence ID" value="RJT33493.1"/>
    <property type="molecule type" value="Genomic_DNA"/>
</dbReference>
<evidence type="ECO:0000313" key="13">
    <source>
        <dbReference type="EMBL" id="RJT33493.1"/>
    </source>
</evidence>
<dbReference type="PROSITE" id="PS50112">
    <property type="entry name" value="PAS"/>
    <property type="match status" value="1"/>
</dbReference>
<keyword evidence="6" id="KW-0902">Two-component regulatory system</keyword>
<dbReference type="NCBIfam" id="TIGR00229">
    <property type="entry name" value="sensory_box"/>
    <property type="match status" value="1"/>
</dbReference>
<keyword evidence="5" id="KW-0418">Kinase</keyword>
<organism evidence="13 14">
    <name type="scientific">Mesorhizobium waimense</name>
    <dbReference type="NCBI Taxonomy" id="1300307"/>
    <lineage>
        <taxon>Bacteria</taxon>
        <taxon>Pseudomonadati</taxon>
        <taxon>Pseudomonadota</taxon>
        <taxon>Alphaproteobacteria</taxon>
        <taxon>Hyphomicrobiales</taxon>
        <taxon>Phyllobacteriaceae</taxon>
        <taxon>Mesorhizobium</taxon>
    </lineage>
</organism>
<keyword evidence="9" id="KW-1133">Transmembrane helix</keyword>
<feature type="domain" description="Histidine kinase" evidence="10">
    <location>
        <begin position="545"/>
        <end position="764"/>
    </location>
</feature>
<dbReference type="Pfam" id="PF00512">
    <property type="entry name" value="HisKA"/>
    <property type="match status" value="1"/>
</dbReference>
<dbReference type="RefSeq" id="WP_120016938.1">
    <property type="nucleotide sequence ID" value="NZ_QZWZ01000022.1"/>
</dbReference>
<proteinExistence type="predicted"/>
<feature type="domain" description="PAS" evidence="11">
    <location>
        <begin position="273"/>
        <end position="305"/>
    </location>
</feature>
<feature type="region of interest" description="Disordered" evidence="8">
    <location>
        <begin position="1"/>
        <end position="20"/>
    </location>
</feature>
<gene>
    <name evidence="13" type="ORF">D3227_25000</name>
</gene>
<dbReference type="PANTHER" id="PTHR43711:SF26">
    <property type="entry name" value="SENSOR HISTIDINE KINASE RCSC"/>
    <property type="match status" value="1"/>
</dbReference>
<dbReference type="InterPro" id="IPR005467">
    <property type="entry name" value="His_kinase_dom"/>
</dbReference>
<dbReference type="InterPro" id="IPR050736">
    <property type="entry name" value="Sensor_HK_Regulatory"/>
</dbReference>
<dbReference type="Pfam" id="PF08447">
    <property type="entry name" value="PAS_3"/>
    <property type="match status" value="1"/>
</dbReference>
<evidence type="ECO:0000256" key="6">
    <source>
        <dbReference type="ARBA" id="ARBA00023012"/>
    </source>
</evidence>
<dbReference type="InterPro" id="IPR001610">
    <property type="entry name" value="PAC"/>
</dbReference>
<evidence type="ECO:0000256" key="8">
    <source>
        <dbReference type="SAM" id="MobiDB-lite"/>
    </source>
</evidence>
<dbReference type="Proteomes" id="UP000272706">
    <property type="component" value="Unassembled WGS sequence"/>
</dbReference>
<dbReference type="InterPro" id="IPR036890">
    <property type="entry name" value="HATPase_C_sf"/>
</dbReference>
<feature type="transmembrane region" description="Helical" evidence="9">
    <location>
        <begin position="50"/>
        <end position="69"/>
    </location>
</feature>
<feature type="coiled-coil region" evidence="7">
    <location>
        <begin position="508"/>
        <end position="538"/>
    </location>
</feature>
<dbReference type="SUPFAM" id="SSF55785">
    <property type="entry name" value="PYP-like sensor domain (PAS domain)"/>
    <property type="match status" value="2"/>
</dbReference>
<dbReference type="PANTHER" id="PTHR43711">
    <property type="entry name" value="TWO-COMPONENT HISTIDINE KINASE"/>
    <property type="match status" value="1"/>
</dbReference>
<feature type="transmembrane region" description="Helical" evidence="9">
    <location>
        <begin position="210"/>
        <end position="232"/>
    </location>
</feature>
<dbReference type="FunFam" id="3.30.565.10:FF:000006">
    <property type="entry name" value="Sensor histidine kinase WalK"/>
    <property type="match status" value="1"/>
</dbReference>
<dbReference type="Pfam" id="PF12860">
    <property type="entry name" value="PAS_7"/>
    <property type="match status" value="1"/>
</dbReference>
<dbReference type="PROSITE" id="PS50109">
    <property type="entry name" value="HIS_KIN"/>
    <property type="match status" value="1"/>
</dbReference>
<dbReference type="PRINTS" id="PR00344">
    <property type="entry name" value="BCTRLSENSOR"/>
</dbReference>
<evidence type="ECO:0000259" key="12">
    <source>
        <dbReference type="PROSITE" id="PS50113"/>
    </source>
</evidence>
<dbReference type="SUPFAM" id="SSF47384">
    <property type="entry name" value="Homodimeric domain of signal transducing histidine kinase"/>
    <property type="match status" value="1"/>
</dbReference>
<dbReference type="InterPro" id="IPR036097">
    <property type="entry name" value="HisK_dim/P_sf"/>
</dbReference>
<keyword evidence="3" id="KW-0597">Phosphoprotein</keyword>
<dbReference type="Pfam" id="PF02518">
    <property type="entry name" value="HATPase_c"/>
    <property type="match status" value="1"/>
</dbReference>
<dbReference type="SMART" id="SM00388">
    <property type="entry name" value="HisKA"/>
    <property type="match status" value="1"/>
</dbReference>
<keyword evidence="9" id="KW-0472">Membrane</keyword>
<evidence type="ECO:0000256" key="3">
    <source>
        <dbReference type="ARBA" id="ARBA00022553"/>
    </source>
</evidence>
<dbReference type="GO" id="GO:0000155">
    <property type="term" value="F:phosphorelay sensor kinase activity"/>
    <property type="evidence" value="ECO:0007669"/>
    <property type="project" value="InterPro"/>
</dbReference>
<dbReference type="Gene3D" id="3.30.450.20">
    <property type="entry name" value="PAS domain"/>
    <property type="match status" value="2"/>
</dbReference>
<dbReference type="OrthoDB" id="9801651at2"/>
<dbReference type="CDD" id="cd00130">
    <property type="entry name" value="PAS"/>
    <property type="match status" value="1"/>
</dbReference>
<dbReference type="InterPro" id="IPR013655">
    <property type="entry name" value="PAS_fold_3"/>
</dbReference>
<keyword evidence="7" id="KW-0175">Coiled coil</keyword>
<protein>
    <recommendedName>
        <fullName evidence="2">histidine kinase</fullName>
        <ecNumber evidence="2">2.7.13.3</ecNumber>
    </recommendedName>
</protein>
<evidence type="ECO:0000256" key="9">
    <source>
        <dbReference type="SAM" id="Phobius"/>
    </source>
</evidence>